<feature type="region of interest" description="Disordered" evidence="2">
    <location>
        <begin position="183"/>
        <end position="270"/>
    </location>
</feature>
<dbReference type="Pfam" id="PF13920">
    <property type="entry name" value="zf-C3HC4_3"/>
    <property type="match status" value="1"/>
</dbReference>
<organism evidence="5 6">
    <name type="scientific">Trypanosoma brucei equiperdum</name>
    <dbReference type="NCBI Taxonomy" id="630700"/>
    <lineage>
        <taxon>Eukaryota</taxon>
        <taxon>Discoba</taxon>
        <taxon>Euglenozoa</taxon>
        <taxon>Kinetoplastea</taxon>
        <taxon>Metakinetoplastina</taxon>
        <taxon>Trypanosomatida</taxon>
        <taxon>Trypanosomatidae</taxon>
        <taxon>Trypanosoma</taxon>
    </lineage>
</organism>
<dbReference type="InterPro" id="IPR001841">
    <property type="entry name" value="Znf_RING"/>
</dbReference>
<comment type="caution">
    <text evidence="5">The sequence shown here is derived from an EMBL/GenBank/DDBJ whole genome shotgun (WGS) entry which is preliminary data.</text>
</comment>
<dbReference type="PANTHER" id="PTHR22696:SF1">
    <property type="entry name" value="E3 UBIQUITIN-PROTEIN LIGASE RNF26"/>
    <property type="match status" value="1"/>
</dbReference>
<keyword evidence="1" id="KW-0862">Zinc</keyword>
<dbReference type="PANTHER" id="PTHR22696">
    <property type="entry name" value="E3 UBIQUITIN-PROTEIN LIGASE RNF26"/>
    <property type="match status" value="1"/>
</dbReference>
<dbReference type="GO" id="GO:0006511">
    <property type="term" value="P:ubiquitin-dependent protein catabolic process"/>
    <property type="evidence" value="ECO:0007669"/>
    <property type="project" value="TreeGrafter"/>
</dbReference>
<gene>
    <name evidence="5" type="ORF">DPX39_080048000</name>
</gene>
<dbReference type="GO" id="GO:0061630">
    <property type="term" value="F:ubiquitin protein ligase activity"/>
    <property type="evidence" value="ECO:0007669"/>
    <property type="project" value="TreeGrafter"/>
</dbReference>
<sequence>MCTGGSTKFYVNRSAVWLLPSWVLILLIQPLAAYGSRCDTNPIYIASECLKMPECAWCCERPVGSQCFDPSEQYNALSCSEAATLRNSSVTCGARCQAAAADCDSCEDRNWCYFCTSSNECQPAYETCKDGRVIQSCDMQDMSEWNLLIVILPLLGTGGLLIVSSTIMYVVLLVWQCRGEETPEANVTNEQTPLLAETGSNGDHGDAANTDGGNDAQIDEERVVSNTSDNTGEGREVNASEECSPELSSDLPQLPASVAQKKDGTTEEAGARSAAASVTSNSDLLCHLCLDAYSTVTFLPCYHTCCCEMCCTKLRPTGDKGLTCPFCRVKILAMVSLRGLSKGND</sequence>
<dbReference type="AlphaFoldDB" id="A0A3L6L6W3"/>
<accession>A0A3L6L6W3</accession>
<dbReference type="SUPFAM" id="SSF57850">
    <property type="entry name" value="RING/U-box"/>
    <property type="match status" value="1"/>
</dbReference>
<dbReference type="InterPro" id="IPR013083">
    <property type="entry name" value="Znf_RING/FYVE/PHD"/>
</dbReference>
<reference evidence="5 6" key="1">
    <citation type="submission" date="2018-09" db="EMBL/GenBank/DDBJ databases">
        <title>whole genome sequence of T. equiperdum IVM-t1 strain.</title>
        <authorList>
            <person name="Suganuma K."/>
        </authorList>
    </citation>
    <scope>NUCLEOTIDE SEQUENCE [LARGE SCALE GENOMIC DNA]</scope>
    <source>
        <strain evidence="5 6">IVM-t1</strain>
    </source>
</reference>
<keyword evidence="3" id="KW-0472">Membrane</keyword>
<evidence type="ECO:0000256" key="2">
    <source>
        <dbReference type="SAM" id="MobiDB-lite"/>
    </source>
</evidence>
<proteinExistence type="predicted"/>
<keyword evidence="1" id="KW-0863">Zinc-finger</keyword>
<dbReference type="Gene3D" id="3.30.40.10">
    <property type="entry name" value="Zinc/RING finger domain, C3HC4 (zinc finger)"/>
    <property type="match status" value="1"/>
</dbReference>
<evidence type="ECO:0000313" key="5">
    <source>
        <dbReference type="EMBL" id="RHW70987.1"/>
    </source>
</evidence>
<feature type="transmembrane region" description="Helical" evidence="3">
    <location>
        <begin position="15"/>
        <end position="34"/>
    </location>
</feature>
<dbReference type="EMBL" id="QSBY01000008">
    <property type="protein sequence ID" value="RHW70987.1"/>
    <property type="molecule type" value="Genomic_DNA"/>
</dbReference>
<evidence type="ECO:0000259" key="4">
    <source>
        <dbReference type="PROSITE" id="PS50089"/>
    </source>
</evidence>
<dbReference type="Proteomes" id="UP000266743">
    <property type="component" value="Chromosome 8"/>
</dbReference>
<evidence type="ECO:0000256" key="3">
    <source>
        <dbReference type="SAM" id="Phobius"/>
    </source>
</evidence>
<dbReference type="GO" id="GO:0008270">
    <property type="term" value="F:zinc ion binding"/>
    <property type="evidence" value="ECO:0007669"/>
    <property type="project" value="UniProtKB-KW"/>
</dbReference>
<evidence type="ECO:0000256" key="1">
    <source>
        <dbReference type="PROSITE-ProRule" id="PRU00175"/>
    </source>
</evidence>
<dbReference type="PROSITE" id="PS50089">
    <property type="entry name" value="ZF_RING_2"/>
    <property type="match status" value="1"/>
</dbReference>
<evidence type="ECO:0000313" key="6">
    <source>
        <dbReference type="Proteomes" id="UP000266743"/>
    </source>
</evidence>
<feature type="transmembrane region" description="Helical" evidence="3">
    <location>
        <begin position="147"/>
        <end position="175"/>
    </location>
</feature>
<keyword evidence="1" id="KW-0479">Metal-binding</keyword>
<keyword evidence="3" id="KW-0812">Transmembrane</keyword>
<dbReference type="GO" id="GO:0016567">
    <property type="term" value="P:protein ubiquitination"/>
    <property type="evidence" value="ECO:0007669"/>
    <property type="project" value="TreeGrafter"/>
</dbReference>
<protein>
    <submittedName>
        <fullName evidence="5">Zinc finger protein</fullName>
    </submittedName>
</protein>
<feature type="domain" description="RING-type" evidence="4">
    <location>
        <begin position="286"/>
        <end position="328"/>
    </location>
</feature>
<name>A0A3L6L6W3_9TRYP</name>
<keyword evidence="3" id="KW-1133">Transmembrane helix</keyword>